<protein>
    <recommendedName>
        <fullName evidence="4">aminodeoxychorismate synthase</fullName>
        <ecNumber evidence="4">2.6.1.85</ecNumber>
    </recommendedName>
    <alternativeName>
        <fullName evidence="8">Para-aminobenzoate synthase</fullName>
    </alternativeName>
    <alternativeName>
        <fullName evidence="9">p-aminobenzoic acid synthase</fullName>
    </alternativeName>
</protein>
<dbReference type="InterPro" id="IPR015890">
    <property type="entry name" value="Chorismate_C"/>
</dbReference>
<evidence type="ECO:0000256" key="3">
    <source>
        <dbReference type="ARBA" id="ARBA00005970"/>
    </source>
</evidence>
<evidence type="ECO:0000256" key="4">
    <source>
        <dbReference type="ARBA" id="ARBA00013139"/>
    </source>
</evidence>
<dbReference type="InterPro" id="IPR005801">
    <property type="entry name" value="ADC_synthase"/>
</dbReference>
<evidence type="ECO:0000259" key="10">
    <source>
        <dbReference type="Pfam" id="PF00117"/>
    </source>
</evidence>
<dbReference type="GO" id="GO:0000162">
    <property type="term" value="P:L-tryptophan biosynthetic process"/>
    <property type="evidence" value="ECO:0007669"/>
    <property type="project" value="TreeGrafter"/>
</dbReference>
<dbReference type="InterPro" id="IPR010117">
    <property type="entry name" value="PabB_fungal"/>
</dbReference>
<accession>A0A517LMD1</accession>
<dbReference type="CDD" id="cd01743">
    <property type="entry name" value="GATase1_Anthranilate_Synthase"/>
    <property type="match status" value="1"/>
</dbReference>
<feature type="domain" description="Anthranilate synthase component I N-terminal" evidence="12">
    <location>
        <begin position="275"/>
        <end position="423"/>
    </location>
</feature>
<dbReference type="Pfam" id="PF04715">
    <property type="entry name" value="Anth_synt_I_N"/>
    <property type="match status" value="1"/>
</dbReference>
<reference evidence="13 14" key="1">
    <citation type="submission" date="2019-07" db="EMBL/GenBank/DDBJ databases">
        <title>Finished genome of Venturia effusa.</title>
        <authorList>
            <person name="Young C.A."/>
            <person name="Cox M.P."/>
            <person name="Ganley A.R.D."/>
            <person name="David W.J."/>
        </authorList>
    </citation>
    <scope>NUCLEOTIDE SEQUENCE [LARGE SCALE GENOMIC DNA]</scope>
    <source>
        <strain evidence="14">albino</strain>
    </source>
</reference>
<dbReference type="NCBIfam" id="TIGR01823">
    <property type="entry name" value="PabB-fungal"/>
    <property type="match status" value="1"/>
</dbReference>
<feature type="domain" description="Glutamine amidotransferase" evidence="10">
    <location>
        <begin position="75"/>
        <end position="182"/>
    </location>
</feature>
<dbReference type="InterPro" id="IPR006805">
    <property type="entry name" value="Anth_synth_I_N"/>
</dbReference>
<dbReference type="STRING" id="50376.A0A517LMD1"/>
<sequence>MTKPQILYVDAYDSFSNNITSLLKTSIDAEVQCVKIDDFDLFESDDENSLGSFLNNFDAVVIGPGPGHPAQEKDCLAYVSASKVFAMLSAGRHGLVLQVDHNGENVFEGLKSFNATMYHSLHVDLGHDLTKGDVWKPSEKCPDLVPTAWDLLDAVNGRVLMGVRHASKPFCGVQFHPESVVTGAAIVHGDIDFLPIGNSLVINWWHDARNWNYMNGRIPRSQKPSASAISKSLLFQGPGEESKARIQSEVWSALGLHGKEVAWNAQPLHNTTVQKICEKLQLNRAELVLLESGVRADGSPLIKDIGRFSIVGLVDKTTVRLQYFVESTQIILQAEGHGFTCQGTISDFWNYLKRLQKQMRCTNGSDTIPFWGGFVGFVSYEAGLTGIDIKADKKHDGQPRPDISFVLVHRSLVVDHETKRLYVQSIKQGDEEWVLNTSTVISRFDNASAYETSTEKKLDIFAPRACSIGTPNYRSYMEKVEQCDKAIRAGDSYELCLTNQVQIKVSKQEAARYEGSWSLYQKLSERNTAPFATYINLNYDQESLNVIGSSPERFMSWTRDGRCQFRPIKGTVKKIPGMTVEDACQILRPSLNSKDVAENLMITDLVRHDLNGIMEPGSVRVSKLFGVEEYKTVYQLVSVVEGQLPQLTRPFPNSETPTLSSLIDCRNSRASSGLATPDSLPEAPSSPASFNVDVLHEIEVPTGIDALAASLPPGSMTGAPKKRSCEILQEIEEHIPRGIYSGVIGYLDVGGGGDFSVVIRTAWKWSGDDIVDEEHGDCEIWRAGAGGAVTSQSTPEGEAEEMMTKLSSFTAAFA</sequence>
<dbReference type="EMBL" id="CP042200">
    <property type="protein sequence ID" value="QDS76795.1"/>
    <property type="molecule type" value="Genomic_DNA"/>
</dbReference>
<dbReference type="OrthoDB" id="64220at2759"/>
<dbReference type="GO" id="GO:0046656">
    <property type="term" value="P:folic acid biosynthetic process"/>
    <property type="evidence" value="ECO:0007669"/>
    <property type="project" value="UniProtKB-KW"/>
</dbReference>
<comment type="similarity">
    <text evidence="3">In the C-terminal section; belongs to the anthranilate synthase component I family.</text>
</comment>
<comment type="pathway">
    <text evidence="2">Cofactor biosynthesis; tetrahydrofolate biosynthesis; 4-aminobenzoate from chorismate: step 1/2.</text>
</comment>
<dbReference type="EC" id="2.6.1.85" evidence="4"/>
<proteinExistence type="inferred from homology"/>
<dbReference type="Gene3D" id="3.40.50.880">
    <property type="match status" value="2"/>
</dbReference>
<dbReference type="InterPro" id="IPR006221">
    <property type="entry name" value="TrpG/PapA_dom"/>
</dbReference>
<dbReference type="Gene3D" id="3.60.120.10">
    <property type="entry name" value="Anthranilate synthase"/>
    <property type="match status" value="1"/>
</dbReference>
<dbReference type="GO" id="GO:0008153">
    <property type="term" value="P:4-aminobenzoate biosynthetic process"/>
    <property type="evidence" value="ECO:0007669"/>
    <property type="project" value="TreeGrafter"/>
</dbReference>
<evidence type="ECO:0000256" key="2">
    <source>
        <dbReference type="ARBA" id="ARBA00005009"/>
    </source>
</evidence>
<dbReference type="InterPro" id="IPR019999">
    <property type="entry name" value="Anth_synth_I-like"/>
</dbReference>
<dbReference type="AlphaFoldDB" id="A0A517LMD1"/>
<evidence type="ECO:0000256" key="5">
    <source>
        <dbReference type="ARBA" id="ARBA00022679"/>
    </source>
</evidence>
<dbReference type="Pfam" id="PF00425">
    <property type="entry name" value="Chorismate_bind"/>
    <property type="match status" value="2"/>
</dbReference>
<evidence type="ECO:0000313" key="13">
    <source>
        <dbReference type="EMBL" id="QDS76795.1"/>
    </source>
</evidence>
<evidence type="ECO:0000259" key="12">
    <source>
        <dbReference type="Pfam" id="PF04715"/>
    </source>
</evidence>
<comment type="catalytic activity">
    <reaction evidence="1">
        <text>chorismate + L-glutamine = 4-amino-4-deoxychorismate + L-glutamate</text>
        <dbReference type="Rhea" id="RHEA:11672"/>
        <dbReference type="ChEBI" id="CHEBI:29748"/>
        <dbReference type="ChEBI" id="CHEBI:29985"/>
        <dbReference type="ChEBI" id="CHEBI:58359"/>
        <dbReference type="ChEBI" id="CHEBI:58406"/>
        <dbReference type="EC" id="2.6.1.85"/>
    </reaction>
</comment>
<dbReference type="InterPro" id="IPR029062">
    <property type="entry name" value="Class_I_gatase-like"/>
</dbReference>
<dbReference type="UniPathway" id="UPA00077">
    <property type="reaction ID" value="UER00149"/>
</dbReference>
<evidence type="ECO:0000256" key="9">
    <source>
        <dbReference type="ARBA" id="ARBA00031904"/>
    </source>
</evidence>
<dbReference type="GO" id="GO:0046654">
    <property type="term" value="P:tetrahydrofolate biosynthetic process"/>
    <property type="evidence" value="ECO:0007669"/>
    <property type="project" value="UniProtKB-UniPathway"/>
</dbReference>
<evidence type="ECO:0000256" key="1">
    <source>
        <dbReference type="ARBA" id="ARBA00001000"/>
    </source>
</evidence>
<dbReference type="PANTHER" id="PTHR11236:SF18">
    <property type="entry name" value="AMINODEOXYCHORISMATE SYNTHASE"/>
    <property type="match status" value="1"/>
</dbReference>
<dbReference type="Pfam" id="PF00117">
    <property type="entry name" value="GATase"/>
    <property type="match status" value="1"/>
</dbReference>
<evidence type="ECO:0000256" key="7">
    <source>
        <dbReference type="ARBA" id="ARBA00022962"/>
    </source>
</evidence>
<keyword evidence="14" id="KW-1185">Reference proteome</keyword>
<dbReference type="PROSITE" id="PS51273">
    <property type="entry name" value="GATASE_TYPE_1"/>
    <property type="match status" value="1"/>
</dbReference>
<dbReference type="PANTHER" id="PTHR11236">
    <property type="entry name" value="AMINOBENZOATE/ANTHRANILATE SYNTHASE"/>
    <property type="match status" value="1"/>
</dbReference>
<evidence type="ECO:0000256" key="6">
    <source>
        <dbReference type="ARBA" id="ARBA00022909"/>
    </source>
</evidence>
<feature type="domain" description="Chorismate-utilising enzyme C-terminal" evidence="11">
    <location>
        <begin position="703"/>
        <end position="805"/>
    </location>
</feature>
<keyword evidence="7" id="KW-0315">Glutamine amidotransferase</keyword>
<keyword evidence="5" id="KW-0808">Transferase</keyword>
<dbReference type="SUPFAM" id="SSF52317">
    <property type="entry name" value="Class I glutamine amidotransferase-like"/>
    <property type="match status" value="1"/>
</dbReference>
<dbReference type="GO" id="GO:0046820">
    <property type="term" value="F:4-amino-4-deoxychorismate synthase activity"/>
    <property type="evidence" value="ECO:0007669"/>
    <property type="project" value="UniProtKB-EC"/>
</dbReference>
<name>A0A517LMD1_9PEZI</name>
<dbReference type="GO" id="GO:0005737">
    <property type="term" value="C:cytoplasm"/>
    <property type="evidence" value="ECO:0007669"/>
    <property type="project" value="TreeGrafter"/>
</dbReference>
<keyword evidence="6" id="KW-0289">Folate biosynthesis</keyword>
<gene>
    <name evidence="13" type="ORF">FKW77_002332</name>
</gene>
<evidence type="ECO:0000313" key="14">
    <source>
        <dbReference type="Proteomes" id="UP000316270"/>
    </source>
</evidence>
<dbReference type="InterPro" id="IPR017926">
    <property type="entry name" value="GATASE"/>
</dbReference>
<evidence type="ECO:0000259" key="11">
    <source>
        <dbReference type="Pfam" id="PF00425"/>
    </source>
</evidence>
<dbReference type="SUPFAM" id="SSF56322">
    <property type="entry name" value="ADC synthase"/>
    <property type="match status" value="2"/>
</dbReference>
<evidence type="ECO:0000256" key="8">
    <source>
        <dbReference type="ARBA" id="ARBA00031329"/>
    </source>
</evidence>
<feature type="domain" description="Chorismate-utilising enzyme C-terminal" evidence="11">
    <location>
        <begin position="474"/>
        <end position="646"/>
    </location>
</feature>
<dbReference type="PRINTS" id="PR00097">
    <property type="entry name" value="ANTSNTHASEII"/>
</dbReference>
<organism evidence="13 14">
    <name type="scientific">Venturia effusa</name>
    <dbReference type="NCBI Taxonomy" id="50376"/>
    <lineage>
        <taxon>Eukaryota</taxon>
        <taxon>Fungi</taxon>
        <taxon>Dikarya</taxon>
        <taxon>Ascomycota</taxon>
        <taxon>Pezizomycotina</taxon>
        <taxon>Dothideomycetes</taxon>
        <taxon>Pleosporomycetidae</taxon>
        <taxon>Venturiales</taxon>
        <taxon>Venturiaceae</taxon>
        <taxon>Venturia</taxon>
    </lineage>
</organism>
<dbReference type="Proteomes" id="UP000316270">
    <property type="component" value="Chromosome 16"/>
</dbReference>